<proteinExistence type="predicted"/>
<evidence type="ECO:0000313" key="2">
    <source>
        <dbReference type="EMBL" id="KAJ3567737.1"/>
    </source>
</evidence>
<dbReference type="InterPro" id="IPR016024">
    <property type="entry name" value="ARM-type_fold"/>
</dbReference>
<evidence type="ECO:0000313" key="3">
    <source>
        <dbReference type="Proteomes" id="UP001213000"/>
    </source>
</evidence>
<dbReference type="Proteomes" id="UP001213000">
    <property type="component" value="Unassembled WGS sequence"/>
</dbReference>
<dbReference type="SUPFAM" id="SSF53335">
    <property type="entry name" value="S-adenosyl-L-methionine-dependent methyltransferases"/>
    <property type="match status" value="1"/>
</dbReference>
<feature type="compositionally biased region" description="Polar residues" evidence="1">
    <location>
        <begin position="1"/>
        <end position="10"/>
    </location>
</feature>
<name>A0AAD5YR67_9AGAR</name>
<comment type="caution">
    <text evidence="2">The sequence shown here is derived from an EMBL/GenBank/DDBJ whole genome shotgun (WGS) entry which is preliminary data.</text>
</comment>
<dbReference type="PANTHER" id="PTHR43667:SF2">
    <property type="entry name" value="FATTY ACID C-METHYL TRANSFERASE"/>
    <property type="match status" value="1"/>
</dbReference>
<feature type="compositionally biased region" description="Basic residues" evidence="1">
    <location>
        <begin position="1374"/>
        <end position="1386"/>
    </location>
</feature>
<dbReference type="SUPFAM" id="SSF48371">
    <property type="entry name" value="ARM repeat"/>
    <property type="match status" value="1"/>
</dbReference>
<protein>
    <submittedName>
        <fullName evidence="2">Uncharacterized protein</fullName>
    </submittedName>
</protein>
<gene>
    <name evidence="2" type="ORF">NP233_g6171</name>
</gene>
<evidence type="ECO:0000256" key="1">
    <source>
        <dbReference type="SAM" id="MobiDB-lite"/>
    </source>
</evidence>
<reference evidence="2" key="1">
    <citation type="submission" date="2022-07" db="EMBL/GenBank/DDBJ databases">
        <title>Genome Sequence of Leucocoprinus birnbaumii.</title>
        <authorList>
            <person name="Buettner E."/>
        </authorList>
    </citation>
    <scope>NUCLEOTIDE SEQUENCE</scope>
    <source>
        <strain evidence="2">VT141</strain>
    </source>
</reference>
<feature type="compositionally biased region" description="Polar residues" evidence="1">
    <location>
        <begin position="1420"/>
        <end position="1430"/>
    </location>
</feature>
<dbReference type="CDD" id="cd02440">
    <property type="entry name" value="AdoMet_MTases"/>
    <property type="match status" value="1"/>
</dbReference>
<feature type="compositionally biased region" description="Polar residues" evidence="1">
    <location>
        <begin position="1739"/>
        <end position="1751"/>
    </location>
</feature>
<feature type="compositionally biased region" description="Polar residues" evidence="1">
    <location>
        <begin position="1131"/>
        <end position="1147"/>
    </location>
</feature>
<sequence>MSLLTPPSTGHRSDKENRSTSEGRSRVVWSQQHQFHDISDSPKPLKPLNTNRDRQVKSILKKPSYPLLPLIDLNPREETPEPDDPLMDLHYLEGPVCTILSPLATMQELNEAYGRLMARLRVAVLNSTDADASWPLFQPMRQCKLEFVASIVRDLRRALEDPAEKFLKDAQEGAGDEGDQKAAASLPSPKHSPKKKKGASAEQVKYARDLCTTSHSAMKFLALVMGLPAIYKLFTDSQLRELLGEVLAIPQADSLPTPNARKTCALAIWVIQVQRLSRSILQPLSLRIAHVIRRGIDGELGKEGKKGSASDGLKAIHDLSVFQPATFIPAFTNILDSILNNLLAPTLPLRQQACQALSGIVLGLITLPRSSTSIHSRISNLVADYVTQVPESQSPKPIRSATPSPSKLAQEPAIFRTLRATLNATEPSHSAQGPVWALVVLACFITLLGPTLIHNTKIFRSLSNMLSLSMRHKKSSVRALGCMVWRCVAWVYFLPGNDSPRETSLAHDMLKDKRESIWKALMNVVDVQTGVAVIAAVLGEENADSDDVLLRTMSVLENMLAKQTNVADVIETMKRLVSLKTTAVPWRVNKLIMPAIFTANPGLLAVEYKSLAVAVNDMLLTYPALEDVRYLTKEEIAQEWVFDGMMKLWKQALANLKKFDENEVSTMACDLLSVWKGLLNAVANVLQDAGEEEEEEESAMEFTRKAADVLVELLQDSDLDLMSSKPLQGTSEAPDPDLFTLCGKTNGELKLQIVSEMWSLIQMIFHETNLRRAGERLLSCLMKIEDELVESNDDARRLWISLCVKVLSVCDVDAMKMFWSFEEGGCEWDWTEEVRTAVWRTSTEKWSDCEGNWEGATVLLAAPFTSPRSQILGSEDSKKWEEFLQYAFNKAMDYGHDSVAVLDALAALLLEHTDLCTSASIQVGDLLMSQMDMNDIREVPKKLMEFVNNIMKSSYPPESGNKDISRWMIRTLTNAIEHCPSGLGSRLLELVQEGVCIWVADERQVWSADDYEYEIVPLYAQVLFCIQSLRPSLENLEKFENVIESGFVGRRDKPQLVKDQFEGFWNVACGTWETPSEGWPEGIRRCLGLDTDTPSERASSPLPPSSPTLSVYEFPRSGTPELEAPVELVSGNPSTPTASLSSRNSSPVRELQKSAEARFPRLLPESSPTSPLRLRTNPSSSTSATPTTPKRAGKRAFGIGSASTSAVTPKSAKRRRIEEGEDKENASPRPVTLTQITSVTERIAMKSPLATVGSSSMNRKVSVKRQLEESDDEDVVELIGGPSPSKKKRFDKKIIGSARKRAMSADSDDTVEENAVASALLQPSPYSLPQGKRYIMEAVVIPPFEKTLFTRRMRTTSLDSSVEVKTPSTSGGRVIRKMKPSGKSGKKSNTTFDPFVSTSSPIPAPRLPISLAMAKLSRTASMPTVMPKSSSSDDDPRYGQVTPHHLISPAPKKVLDMFDPPSDDSLPSSSPTKSAASRRIRRIASTMSSRTLDVPAKHPFSLVALFDNAWNSIAEMAMQSGWTPLTRLAEAAVVSLMRRITIGQLRVLTAEHTYIFPPQAATNDQKLGQMAELRVKSDTFWVRLCAMGDLGFAEAYMYGDVECDDLISLFQIFLDNRENLENMDSSFSFLFSLPQKLTSYRFLNTIGNSRSNISAHYDISNAMFAGFLSEDMTYSCAIFEDLDSDLKGGGAYNQRELTCIQNGNAKKSNGYENSRLKRNGSVNGHAAQNGHTNGHAHNDPTNGHCHTNGHTPNGHPNGLASSQDDELYEAQICKLDHIIKKAKIQEGHRVLEIGSGWGSMAIRIAQRIPGTTVDTITLSSQQQELAQKRIAAQGLSSRIRVHLMDYRSMPLEWESAFDRVVSVEMLESVGEEYFDTYWKIVDWALKPRTGAGVVQVITIPEARSSLSLLPANPSHKQIDSMSTITLLVFPGGILPTLSLLIDTLRSGSKGQLVVDSVSNIGPHYARTLREWRRRFLDRFDDVVVPALKSEHPSVMSDACGEQGRKEIEVFKRKWIYYYCYCEIGFTTRTLGDHIITFTREGHQDFGCDVFI</sequence>
<dbReference type="Gene3D" id="3.40.50.150">
    <property type="entry name" value="Vaccinia Virus protein VP39"/>
    <property type="match status" value="1"/>
</dbReference>
<feature type="region of interest" description="Disordered" evidence="1">
    <location>
        <begin position="1420"/>
        <end position="1479"/>
    </location>
</feature>
<feature type="compositionally biased region" description="Low complexity" evidence="1">
    <location>
        <begin position="1459"/>
        <end position="1475"/>
    </location>
</feature>
<dbReference type="Pfam" id="PF02353">
    <property type="entry name" value="CMAS"/>
    <property type="match status" value="2"/>
</dbReference>
<dbReference type="EMBL" id="JANIEX010000391">
    <property type="protein sequence ID" value="KAJ3567737.1"/>
    <property type="molecule type" value="Genomic_DNA"/>
</dbReference>
<feature type="region of interest" description="Disordered" evidence="1">
    <location>
        <begin position="170"/>
        <end position="201"/>
    </location>
</feature>
<feature type="region of interest" description="Disordered" evidence="1">
    <location>
        <begin position="1086"/>
        <end position="1230"/>
    </location>
</feature>
<feature type="compositionally biased region" description="Basic and acidic residues" evidence="1">
    <location>
        <begin position="1150"/>
        <end position="1159"/>
    </location>
</feature>
<dbReference type="PANTHER" id="PTHR43667">
    <property type="entry name" value="CYCLOPROPANE-FATTY-ACYL-PHOSPHOLIPID SYNTHASE"/>
    <property type="match status" value="1"/>
</dbReference>
<feature type="compositionally biased region" description="Low complexity" evidence="1">
    <location>
        <begin position="1178"/>
        <end position="1189"/>
    </location>
</feature>
<keyword evidence="3" id="KW-1185">Reference proteome</keyword>
<feature type="region of interest" description="Disordered" evidence="1">
    <location>
        <begin position="1360"/>
        <end position="1397"/>
    </location>
</feature>
<organism evidence="2 3">
    <name type="scientific">Leucocoprinus birnbaumii</name>
    <dbReference type="NCBI Taxonomy" id="56174"/>
    <lineage>
        <taxon>Eukaryota</taxon>
        <taxon>Fungi</taxon>
        <taxon>Dikarya</taxon>
        <taxon>Basidiomycota</taxon>
        <taxon>Agaricomycotina</taxon>
        <taxon>Agaricomycetes</taxon>
        <taxon>Agaricomycetidae</taxon>
        <taxon>Agaricales</taxon>
        <taxon>Agaricineae</taxon>
        <taxon>Agaricaceae</taxon>
        <taxon>Leucocoprinus</taxon>
    </lineage>
</organism>
<feature type="region of interest" description="Disordered" evidence="1">
    <location>
        <begin position="1"/>
        <end position="51"/>
    </location>
</feature>
<feature type="region of interest" description="Disordered" evidence="1">
    <location>
        <begin position="1708"/>
        <end position="1762"/>
    </location>
</feature>
<accession>A0AAD5YR67</accession>
<dbReference type="InterPro" id="IPR029063">
    <property type="entry name" value="SAM-dependent_MTases_sf"/>
</dbReference>
<feature type="compositionally biased region" description="Basic and acidic residues" evidence="1">
    <location>
        <begin position="11"/>
        <end position="25"/>
    </location>
</feature>
<dbReference type="InterPro" id="IPR050723">
    <property type="entry name" value="CFA/CMAS"/>
</dbReference>